<sequence length="205" mass="23891">MIDLQYLRILFEKFVSPEKYLVKKIRMSKGRNKSLNTLMKIFLNAPPIQNIFLNIVSLPSHINFDRLFTVDFFQLPNNDRYENIINEIIRDGPLIGYWLEPINNNNVNLKKSGKKRVLKKVYPPILSNLLSDSCWYRVIEESSGDKESEKLIGYAMISVIAIDKTVRYKSKKTRNTWKPETIRGEAIFILLLGSEKLLELKLALI</sequence>
<name>D7DAZ9_STAHD</name>
<dbReference type="HOGENOM" id="CLU_1335103_0_0_2"/>
<dbReference type="KEGG" id="shc:Shell_0205"/>
<gene>
    <name evidence="1" type="ordered locus">Shell_0205</name>
</gene>
<keyword evidence="2" id="KW-1185">Reference proteome</keyword>
<proteinExistence type="predicted"/>
<dbReference type="EMBL" id="CP002051">
    <property type="protein sequence ID" value="ADI31346.1"/>
    <property type="molecule type" value="Genomic_DNA"/>
</dbReference>
<organism evidence="1 2">
    <name type="scientific">Staphylothermus hellenicus (strain DSM 12710 / JCM 10830 / BK20S6-10-b1 / P8)</name>
    <dbReference type="NCBI Taxonomy" id="591019"/>
    <lineage>
        <taxon>Archaea</taxon>
        <taxon>Thermoproteota</taxon>
        <taxon>Thermoprotei</taxon>
        <taxon>Desulfurococcales</taxon>
        <taxon>Desulfurococcaceae</taxon>
        <taxon>Staphylothermus</taxon>
    </lineage>
</organism>
<dbReference type="Proteomes" id="UP000002573">
    <property type="component" value="Chromosome"/>
</dbReference>
<dbReference type="AlphaFoldDB" id="D7DAZ9"/>
<dbReference type="GeneID" id="9233494"/>
<evidence type="ECO:0000313" key="2">
    <source>
        <dbReference type="Proteomes" id="UP000002573"/>
    </source>
</evidence>
<reference evidence="2" key="1">
    <citation type="submission" date="2010-05" db="EMBL/GenBank/DDBJ databases">
        <title>Complete sequence of Staphylothermus hellenicus DSM 12710.</title>
        <authorList>
            <consortium name="US DOE Joint Genome Institute"/>
            <person name="Lucas S."/>
            <person name="Copeland A."/>
            <person name="Lapidus A."/>
            <person name="Cheng J.-F."/>
            <person name="Bruce D."/>
            <person name="Goodwin L."/>
            <person name="Pitluck S."/>
            <person name="Davenport K."/>
            <person name="Detter J.C."/>
            <person name="Han C."/>
            <person name="Tapia R."/>
            <person name="Larimer F."/>
            <person name="Land M."/>
            <person name="Hauser L."/>
            <person name="Kyrpides N."/>
            <person name="Mikhailova N."/>
            <person name="Anderson I.J."/>
            <person name="Woyke T."/>
        </authorList>
    </citation>
    <scope>NUCLEOTIDE SEQUENCE [LARGE SCALE GENOMIC DNA]</scope>
    <source>
        <strain evidence="2">DSM 12710 / JCM 10830 / BK20S6-10-b1 / P8</strain>
    </source>
</reference>
<evidence type="ECO:0000313" key="1">
    <source>
        <dbReference type="EMBL" id="ADI31346.1"/>
    </source>
</evidence>
<accession>D7DAZ9</accession>
<dbReference type="RefSeq" id="WP_013142544.1">
    <property type="nucleotide sequence ID" value="NC_014205.1"/>
</dbReference>
<reference evidence="1 2" key="2">
    <citation type="journal article" date="2011" name="Stand. Genomic Sci.">
        <title>Complete genome sequence of Staphylothermus hellenicus P8.</title>
        <authorList>
            <person name="Anderson I."/>
            <person name="Wirth R."/>
            <person name="Lucas S."/>
            <person name="Copeland A."/>
            <person name="Lapidus A."/>
            <person name="Cheng J.F."/>
            <person name="Goodwin L."/>
            <person name="Pitluck S."/>
            <person name="Davenport K."/>
            <person name="Detter J.C."/>
            <person name="Han C."/>
            <person name="Tapia R."/>
            <person name="Land M."/>
            <person name="Hauser L."/>
            <person name="Pati A."/>
            <person name="Mikhailova N."/>
            <person name="Woyke T."/>
            <person name="Klenk H.P."/>
            <person name="Kyrpides N."/>
            <person name="Ivanova N."/>
        </authorList>
    </citation>
    <scope>NUCLEOTIDE SEQUENCE [LARGE SCALE GENOMIC DNA]</scope>
    <source>
        <strain evidence="2">DSM 12710 / JCM 10830 / BK20S6-10-b1 / P8</strain>
    </source>
</reference>
<dbReference type="STRING" id="591019.Shell_0205"/>
<protein>
    <submittedName>
        <fullName evidence="1">Uncharacterized protein</fullName>
    </submittedName>
</protein>